<dbReference type="PROSITE" id="PS00332">
    <property type="entry name" value="SOD_CU_ZN_2"/>
    <property type="match status" value="1"/>
</dbReference>
<accession>A0A918J1L9</accession>
<evidence type="ECO:0000256" key="1">
    <source>
        <dbReference type="ARBA" id="ARBA00010457"/>
    </source>
</evidence>
<dbReference type="GO" id="GO:0005507">
    <property type="term" value="F:copper ion binding"/>
    <property type="evidence" value="ECO:0007669"/>
    <property type="project" value="InterPro"/>
</dbReference>
<dbReference type="CDD" id="cd00305">
    <property type="entry name" value="Cu-Zn_Superoxide_Dismutase"/>
    <property type="match status" value="1"/>
</dbReference>
<comment type="cofactor">
    <cofactor evidence="2">
        <name>Zn(2+)</name>
        <dbReference type="ChEBI" id="CHEBI:29105"/>
    </cofactor>
    <text evidence="2">Binds 1 zinc ion per subunit.</text>
</comment>
<evidence type="ECO:0000313" key="5">
    <source>
        <dbReference type="EMBL" id="GGW42779.1"/>
    </source>
</evidence>
<keyword evidence="2" id="KW-0862">Zinc</keyword>
<evidence type="ECO:0000256" key="3">
    <source>
        <dbReference type="SAM" id="SignalP"/>
    </source>
</evidence>
<comment type="function">
    <text evidence="2">Destroys radicals which are normally produced within the cells and which are toxic to biological systems.</text>
</comment>
<dbReference type="Gene3D" id="2.60.40.200">
    <property type="entry name" value="Superoxide dismutase, copper/zinc binding domain"/>
    <property type="match status" value="1"/>
</dbReference>
<keyword evidence="6" id="KW-1185">Reference proteome</keyword>
<proteinExistence type="inferred from homology"/>
<dbReference type="GO" id="GO:0004784">
    <property type="term" value="F:superoxide dismutase activity"/>
    <property type="evidence" value="ECO:0007669"/>
    <property type="project" value="UniProtKB-EC"/>
</dbReference>
<dbReference type="AlphaFoldDB" id="A0A918J1L9"/>
<evidence type="ECO:0000313" key="6">
    <source>
        <dbReference type="Proteomes" id="UP000628984"/>
    </source>
</evidence>
<dbReference type="InterPro" id="IPR024134">
    <property type="entry name" value="SOD_Cu/Zn_/chaperone"/>
</dbReference>
<name>A0A918J1L9_9RHOB</name>
<dbReference type="SUPFAM" id="SSF49329">
    <property type="entry name" value="Cu,Zn superoxide dismutase-like"/>
    <property type="match status" value="1"/>
</dbReference>
<feature type="signal peptide" evidence="3">
    <location>
        <begin position="1"/>
        <end position="22"/>
    </location>
</feature>
<dbReference type="InterPro" id="IPR001424">
    <property type="entry name" value="SOD_Cu_Zn_dom"/>
</dbReference>
<protein>
    <recommendedName>
        <fullName evidence="2">Superoxide dismutase [Cu-Zn]</fullName>
        <ecNumber evidence="2">1.15.1.1</ecNumber>
    </recommendedName>
</protein>
<dbReference type="Proteomes" id="UP000628984">
    <property type="component" value="Unassembled WGS sequence"/>
</dbReference>
<evidence type="ECO:0000256" key="2">
    <source>
        <dbReference type="RuleBase" id="RU000393"/>
    </source>
</evidence>
<feature type="chain" id="PRO_5037379436" description="Superoxide dismutase [Cu-Zn]" evidence="3">
    <location>
        <begin position="23"/>
        <end position="171"/>
    </location>
</feature>
<gene>
    <name evidence="5" type="primary">sodC</name>
    <name evidence="5" type="ORF">GCM10011452_33850</name>
</gene>
<comment type="caution">
    <text evidence="5">The sequence shown here is derived from an EMBL/GenBank/DDBJ whole genome shotgun (WGS) entry which is preliminary data.</text>
</comment>
<dbReference type="InterPro" id="IPR036423">
    <property type="entry name" value="SOD-like_Cu/Zn_dom_sf"/>
</dbReference>
<sequence length="171" mass="17683">MFRFLKAPCVAFSLCAAGVATAQDSPAAQASFLDLKGQPIGTAKVDSTQGGVLIALEVTGLPASSWVAFHVHESGTCDPAAHYETAGGHFNPSGTEHGFRSTTGPHAGDMPNIWVDAEGRAKAELFNPFVVLTEGETLIRGRALMIHAGADDHVTQPSGGAGDRLACAVIE</sequence>
<comment type="cofactor">
    <cofactor evidence="2">
        <name>Cu cation</name>
        <dbReference type="ChEBI" id="CHEBI:23378"/>
    </cofactor>
    <text evidence="2">Binds 1 copper ion per subunit.</text>
</comment>
<feature type="domain" description="Superoxide dismutase copper/zinc binding" evidence="4">
    <location>
        <begin position="41"/>
        <end position="170"/>
    </location>
</feature>
<dbReference type="EC" id="1.15.1.1" evidence="2"/>
<evidence type="ECO:0000259" key="4">
    <source>
        <dbReference type="Pfam" id="PF00080"/>
    </source>
</evidence>
<comment type="catalytic activity">
    <reaction evidence="2">
        <text>2 superoxide + 2 H(+) = H2O2 + O2</text>
        <dbReference type="Rhea" id="RHEA:20696"/>
        <dbReference type="ChEBI" id="CHEBI:15378"/>
        <dbReference type="ChEBI" id="CHEBI:15379"/>
        <dbReference type="ChEBI" id="CHEBI:16240"/>
        <dbReference type="ChEBI" id="CHEBI:18421"/>
        <dbReference type="EC" id="1.15.1.1"/>
    </reaction>
</comment>
<comment type="similarity">
    <text evidence="1 2">Belongs to the Cu-Zn superoxide dismutase family.</text>
</comment>
<dbReference type="EMBL" id="BMYQ01000015">
    <property type="protein sequence ID" value="GGW42779.1"/>
    <property type="molecule type" value="Genomic_DNA"/>
</dbReference>
<keyword evidence="3" id="KW-0732">Signal</keyword>
<dbReference type="InterPro" id="IPR018152">
    <property type="entry name" value="SOD_Cu/Zn_BS"/>
</dbReference>
<organism evidence="5 6">
    <name type="scientific">Gemmobacter lanyuensis</name>
    <dbReference type="NCBI Taxonomy" id="1054497"/>
    <lineage>
        <taxon>Bacteria</taxon>
        <taxon>Pseudomonadati</taxon>
        <taxon>Pseudomonadota</taxon>
        <taxon>Alphaproteobacteria</taxon>
        <taxon>Rhodobacterales</taxon>
        <taxon>Paracoccaceae</taxon>
        <taxon>Gemmobacter</taxon>
    </lineage>
</organism>
<reference evidence="5" key="2">
    <citation type="submission" date="2020-09" db="EMBL/GenBank/DDBJ databases">
        <authorList>
            <person name="Sun Q."/>
            <person name="Kim S."/>
        </authorList>
    </citation>
    <scope>NUCLEOTIDE SEQUENCE</scope>
    <source>
        <strain evidence="5">KCTC 23714</strain>
    </source>
</reference>
<keyword evidence="2" id="KW-0479">Metal-binding</keyword>
<reference evidence="5" key="1">
    <citation type="journal article" date="2014" name="Int. J. Syst. Evol. Microbiol.">
        <title>Complete genome sequence of Corynebacterium casei LMG S-19264T (=DSM 44701T), isolated from a smear-ripened cheese.</title>
        <authorList>
            <consortium name="US DOE Joint Genome Institute (JGI-PGF)"/>
            <person name="Walter F."/>
            <person name="Albersmeier A."/>
            <person name="Kalinowski J."/>
            <person name="Ruckert C."/>
        </authorList>
    </citation>
    <scope>NUCLEOTIDE SEQUENCE</scope>
    <source>
        <strain evidence="5">KCTC 23714</strain>
    </source>
</reference>
<keyword evidence="2" id="KW-0186">Copper</keyword>
<dbReference type="PANTHER" id="PTHR10003">
    <property type="entry name" value="SUPEROXIDE DISMUTASE CU-ZN -RELATED"/>
    <property type="match status" value="1"/>
</dbReference>
<dbReference type="Pfam" id="PF00080">
    <property type="entry name" value="Sod_Cu"/>
    <property type="match status" value="1"/>
</dbReference>
<keyword evidence="2" id="KW-0560">Oxidoreductase</keyword>
<dbReference type="RefSeq" id="WP_229804272.1">
    <property type="nucleotide sequence ID" value="NZ_BMYQ01000015.1"/>
</dbReference>